<accession>A0ABQ9ET11</accession>
<keyword evidence="2" id="KW-1185">Reference proteome</keyword>
<organism evidence="1 2">
    <name type="scientific">Tegillarca granosa</name>
    <name type="common">Malaysian cockle</name>
    <name type="synonym">Anadara granosa</name>
    <dbReference type="NCBI Taxonomy" id="220873"/>
    <lineage>
        <taxon>Eukaryota</taxon>
        <taxon>Metazoa</taxon>
        <taxon>Spiralia</taxon>
        <taxon>Lophotrochozoa</taxon>
        <taxon>Mollusca</taxon>
        <taxon>Bivalvia</taxon>
        <taxon>Autobranchia</taxon>
        <taxon>Pteriomorphia</taxon>
        <taxon>Arcoida</taxon>
        <taxon>Arcoidea</taxon>
        <taxon>Arcidae</taxon>
        <taxon>Tegillarca</taxon>
    </lineage>
</organism>
<dbReference type="EMBL" id="JARBDR010000793">
    <property type="protein sequence ID" value="KAJ8307106.1"/>
    <property type="molecule type" value="Genomic_DNA"/>
</dbReference>
<gene>
    <name evidence="1" type="ORF">KUTeg_015190</name>
</gene>
<reference evidence="1 2" key="1">
    <citation type="submission" date="2022-12" db="EMBL/GenBank/DDBJ databases">
        <title>Chromosome-level genome of Tegillarca granosa.</title>
        <authorList>
            <person name="Kim J."/>
        </authorList>
    </citation>
    <scope>NUCLEOTIDE SEQUENCE [LARGE SCALE GENOMIC DNA]</scope>
    <source>
        <strain evidence="1">Teg-2019</strain>
        <tissue evidence="1">Adductor muscle</tissue>
    </source>
</reference>
<comment type="caution">
    <text evidence="1">The sequence shown here is derived from an EMBL/GenBank/DDBJ whole genome shotgun (WGS) entry which is preliminary data.</text>
</comment>
<dbReference type="Proteomes" id="UP001217089">
    <property type="component" value="Unassembled WGS sequence"/>
</dbReference>
<name>A0ABQ9ET11_TEGGR</name>
<evidence type="ECO:0000313" key="2">
    <source>
        <dbReference type="Proteomes" id="UP001217089"/>
    </source>
</evidence>
<evidence type="ECO:0000313" key="1">
    <source>
        <dbReference type="EMBL" id="KAJ8307106.1"/>
    </source>
</evidence>
<sequence length="74" mass="8566">MIKIDIEGFKYKATSGDQKIFNTVNIMAVTCIYGMDISQRERTLYSIQKTKHCTGVTKCIYLLYRGKMTKFISK</sequence>
<protein>
    <submittedName>
        <fullName evidence="1">Uncharacterized protein</fullName>
    </submittedName>
</protein>
<proteinExistence type="predicted"/>